<dbReference type="InterPro" id="IPR012340">
    <property type="entry name" value="NA-bd_OB-fold"/>
</dbReference>
<accession>A0A5N5USK7</accession>
<evidence type="ECO:0000259" key="2">
    <source>
        <dbReference type="Pfam" id="PF12172"/>
    </source>
</evidence>
<dbReference type="SUPFAM" id="SSF50249">
    <property type="entry name" value="Nucleic acid-binding proteins"/>
    <property type="match status" value="1"/>
</dbReference>
<dbReference type="InterPro" id="IPR052513">
    <property type="entry name" value="Thioester_dehydratase-like"/>
</dbReference>
<reference evidence="3 4" key="1">
    <citation type="submission" date="2012-10" db="EMBL/GenBank/DDBJ databases">
        <title>The draft sequence of the Mycobacterium pheli genome.</title>
        <authorList>
            <person name="Pettersson B.M.F."/>
            <person name="Das S."/>
            <person name="Dasgupta S."/>
            <person name="Bhattacharya A."/>
            <person name="Kirsebom L.A."/>
        </authorList>
    </citation>
    <scope>NUCLEOTIDE SEQUENCE [LARGE SCALE GENOMIC DNA]</scope>
    <source>
        <strain evidence="3 4">CCUG 21000</strain>
    </source>
</reference>
<evidence type="ECO:0000313" key="4">
    <source>
        <dbReference type="Proteomes" id="UP000325690"/>
    </source>
</evidence>
<dbReference type="GeneID" id="74302191"/>
<dbReference type="Pfam" id="PF01796">
    <property type="entry name" value="OB_ChsH2_C"/>
    <property type="match status" value="1"/>
</dbReference>
<feature type="domain" description="ChsH2 C-terminal OB-fold" evidence="1">
    <location>
        <begin position="51"/>
        <end position="114"/>
    </location>
</feature>
<keyword evidence="3" id="KW-0238">DNA-binding</keyword>
<dbReference type="AlphaFoldDB" id="A0A5N5USK7"/>
<dbReference type="Proteomes" id="UP000325690">
    <property type="component" value="Unassembled WGS sequence"/>
</dbReference>
<organism evidence="3 4">
    <name type="scientific">Mycolicibacterium phlei DSM 43239 = CCUG 21000</name>
    <dbReference type="NCBI Taxonomy" id="1226750"/>
    <lineage>
        <taxon>Bacteria</taxon>
        <taxon>Bacillati</taxon>
        <taxon>Actinomycetota</taxon>
        <taxon>Actinomycetes</taxon>
        <taxon>Mycobacteriales</taxon>
        <taxon>Mycobacteriaceae</taxon>
        <taxon>Mycolicibacterium</taxon>
    </lineage>
</organism>
<dbReference type="GO" id="GO:0003677">
    <property type="term" value="F:DNA binding"/>
    <property type="evidence" value="ECO:0007669"/>
    <property type="project" value="UniProtKB-KW"/>
</dbReference>
<dbReference type="InterPro" id="IPR022002">
    <property type="entry name" value="ChsH2_Znr"/>
</dbReference>
<dbReference type="PANTHER" id="PTHR34075:SF5">
    <property type="entry name" value="BLR3430 PROTEIN"/>
    <property type="match status" value="1"/>
</dbReference>
<dbReference type="Gene3D" id="6.10.30.10">
    <property type="match status" value="1"/>
</dbReference>
<dbReference type="PANTHER" id="PTHR34075">
    <property type="entry name" value="BLR3430 PROTEIN"/>
    <property type="match status" value="1"/>
</dbReference>
<name>A0A5N5USK7_MYCPH</name>
<proteinExistence type="predicted"/>
<keyword evidence="4" id="KW-1185">Reference proteome</keyword>
<dbReference type="EMBL" id="ANBP01000055">
    <property type="protein sequence ID" value="KAB7751479.1"/>
    <property type="molecule type" value="Genomic_DNA"/>
</dbReference>
<dbReference type="RefSeq" id="WP_110766233.1">
    <property type="nucleotide sequence ID" value="NZ_ANBO01000002.1"/>
</dbReference>
<sequence>MLPPLDEHNRAYWTGGRDGRLLISRCGGCGLWVTPPAAQCPDCDAELAPTPVSGRGTVFTYTVNHQPFNPAVPVPYVIAIVELEEQPGLRVVANIVGCEPDSVRVGMAVEVDFERQPHSGEEVFVPVFRPRS</sequence>
<evidence type="ECO:0000313" key="3">
    <source>
        <dbReference type="EMBL" id="KAB7751479.1"/>
    </source>
</evidence>
<gene>
    <name evidence="3" type="ORF">MPHL21000_25110</name>
</gene>
<evidence type="ECO:0000259" key="1">
    <source>
        <dbReference type="Pfam" id="PF01796"/>
    </source>
</evidence>
<dbReference type="Pfam" id="PF12172">
    <property type="entry name" value="zf-ChsH2"/>
    <property type="match status" value="1"/>
</dbReference>
<dbReference type="InterPro" id="IPR002878">
    <property type="entry name" value="ChsH2_C"/>
</dbReference>
<comment type="caution">
    <text evidence="3">The sequence shown here is derived from an EMBL/GenBank/DDBJ whole genome shotgun (WGS) entry which is preliminary data.</text>
</comment>
<protein>
    <submittedName>
        <fullName evidence="3">DNA-binding protein</fullName>
    </submittedName>
</protein>
<feature type="domain" description="ChsH2 rubredoxin-like zinc ribbon" evidence="2">
    <location>
        <begin position="13"/>
        <end position="45"/>
    </location>
</feature>